<organism evidence="1 2">
    <name type="scientific">Brachionus plicatilis</name>
    <name type="common">Marine rotifer</name>
    <name type="synonym">Brachionus muelleri</name>
    <dbReference type="NCBI Taxonomy" id="10195"/>
    <lineage>
        <taxon>Eukaryota</taxon>
        <taxon>Metazoa</taxon>
        <taxon>Spiralia</taxon>
        <taxon>Gnathifera</taxon>
        <taxon>Rotifera</taxon>
        <taxon>Eurotatoria</taxon>
        <taxon>Monogononta</taxon>
        <taxon>Pseudotrocha</taxon>
        <taxon>Ploima</taxon>
        <taxon>Brachionidae</taxon>
        <taxon>Brachionus</taxon>
    </lineage>
</organism>
<proteinExistence type="predicted"/>
<dbReference type="EMBL" id="REGN01007324">
    <property type="protein sequence ID" value="RNA06647.1"/>
    <property type="molecule type" value="Genomic_DNA"/>
</dbReference>
<reference evidence="1 2" key="1">
    <citation type="journal article" date="2018" name="Sci. Rep.">
        <title>Genomic signatures of local adaptation to the degree of environmental predictability in rotifers.</title>
        <authorList>
            <person name="Franch-Gras L."/>
            <person name="Hahn C."/>
            <person name="Garcia-Roger E.M."/>
            <person name="Carmona M.J."/>
            <person name="Serra M."/>
            <person name="Gomez A."/>
        </authorList>
    </citation>
    <scope>NUCLEOTIDE SEQUENCE [LARGE SCALE GENOMIC DNA]</scope>
    <source>
        <strain evidence="1">HYR1</strain>
    </source>
</reference>
<evidence type="ECO:0000313" key="2">
    <source>
        <dbReference type="Proteomes" id="UP000276133"/>
    </source>
</evidence>
<keyword evidence="2" id="KW-1185">Reference proteome</keyword>
<dbReference type="Proteomes" id="UP000276133">
    <property type="component" value="Unassembled WGS sequence"/>
</dbReference>
<dbReference type="AlphaFoldDB" id="A0A3M7Q5E7"/>
<gene>
    <name evidence="1" type="ORF">BpHYR1_029195</name>
</gene>
<protein>
    <submittedName>
        <fullName evidence="1">Uncharacterized protein</fullName>
    </submittedName>
</protein>
<accession>A0A3M7Q5E7</accession>
<name>A0A3M7Q5E7_BRAPC</name>
<comment type="caution">
    <text evidence="1">The sequence shown here is derived from an EMBL/GenBank/DDBJ whole genome shotgun (WGS) entry which is preliminary data.</text>
</comment>
<sequence>MLKALVIGLWNIKQREYLITSSYQIQNTTKKVAESQINSSKESMIETGHFEVSDLYKNCLVKQGVWNLMAHAQKERRFLIKINLFRELVTIIDLVNICLNIPF</sequence>
<evidence type="ECO:0000313" key="1">
    <source>
        <dbReference type="EMBL" id="RNA06647.1"/>
    </source>
</evidence>